<dbReference type="PANTHER" id="PTHR46310">
    <property type="entry name" value="AMIDASE 1"/>
    <property type="match status" value="1"/>
</dbReference>
<dbReference type="AlphaFoldDB" id="A0A4P7SPA3"/>
<dbReference type="Proteomes" id="UP000296469">
    <property type="component" value="Chromosome"/>
</dbReference>
<dbReference type="SUPFAM" id="SSF54427">
    <property type="entry name" value="NTF2-like"/>
    <property type="match status" value="1"/>
</dbReference>
<dbReference type="InterPro" id="IPR036928">
    <property type="entry name" value="AS_sf"/>
</dbReference>
<name>A0A4P7SPA3_9CELL</name>
<dbReference type="OrthoDB" id="182039at2"/>
<feature type="domain" description="Amidase" evidence="2">
    <location>
        <begin position="133"/>
        <end position="510"/>
    </location>
</feature>
<organism evidence="3 4">
    <name type="scientific">Cellulomonas shaoxiangyii</name>
    <dbReference type="NCBI Taxonomy" id="2566013"/>
    <lineage>
        <taxon>Bacteria</taxon>
        <taxon>Bacillati</taxon>
        <taxon>Actinomycetota</taxon>
        <taxon>Actinomycetes</taxon>
        <taxon>Micrococcales</taxon>
        <taxon>Cellulomonadaceae</taxon>
        <taxon>Cellulomonas</taxon>
    </lineage>
</organism>
<evidence type="ECO:0000313" key="4">
    <source>
        <dbReference type="Proteomes" id="UP000296469"/>
    </source>
</evidence>
<dbReference type="Pfam" id="PF01425">
    <property type="entry name" value="Amidase"/>
    <property type="match status" value="1"/>
</dbReference>
<evidence type="ECO:0000256" key="1">
    <source>
        <dbReference type="SAM" id="MobiDB-lite"/>
    </source>
</evidence>
<feature type="region of interest" description="Disordered" evidence="1">
    <location>
        <begin position="202"/>
        <end position="232"/>
    </location>
</feature>
<sequence length="547" mass="56053">MPADLRAALDDYERALAADDLPALDDAFADEPTTLRGDAAGLLVGADAIRAFRGTRGGVAPRTTRRLEARRLADDCWLLVSVHAYDGGGSGLQTQVWRRDPDRWRVVAAHVTGRTRAFDRTVWRTVGDPMYQGAYDGPLRGLRVAVKDVVAVKGYRVGAGNPTWLDGATPERHHAPAVLDLLQGGASVRGIARTDELAYSVAGDNPHHGTPPNGALPGALPGGSTSGPASAVATGQADVGLGTDTAGSLRVPASYQGLWGLRTTHGLVPRQGVLPLAPSFDTVGWLARDGATLERVVRWCLADGDDAAPGDGSTDGSTDGAGTRLVVPVEAVEACDPGTAEAFRAWLRTAAAALPGCTLAEASLGPLDAWAADFRTVQAAEAWRLHGAWVRAHPGALGAAVAGRFATAAQVTPAQERAARERLDGLRARVRALVADAVLVLPTTPGPAPARTLDPAALDAVRAATLRLTAPAAVGRLPALSVPLLTVPSPLGPAPVGVCLVGAPRTDLALVALGRRLAAATAVPARAAAAATAAAAPADRTTTGGPR</sequence>
<dbReference type="InterPro" id="IPR032710">
    <property type="entry name" value="NTF2-like_dom_sf"/>
</dbReference>
<keyword evidence="4" id="KW-1185">Reference proteome</keyword>
<evidence type="ECO:0000259" key="2">
    <source>
        <dbReference type="Pfam" id="PF01425"/>
    </source>
</evidence>
<dbReference type="Gene3D" id="3.90.1300.10">
    <property type="entry name" value="Amidase signature (AS) domain"/>
    <property type="match status" value="1"/>
</dbReference>
<proteinExistence type="predicted"/>
<dbReference type="InterPro" id="IPR023631">
    <property type="entry name" value="Amidase_dom"/>
</dbReference>
<accession>A0A4P7SPA3</accession>
<dbReference type="PANTHER" id="PTHR46310:SF7">
    <property type="entry name" value="AMIDASE 1"/>
    <property type="match status" value="1"/>
</dbReference>
<dbReference type="KEGG" id="celz:E5225_02080"/>
<dbReference type="EMBL" id="CP039291">
    <property type="protein sequence ID" value="QCB95116.1"/>
    <property type="molecule type" value="Genomic_DNA"/>
</dbReference>
<dbReference type="SUPFAM" id="SSF75304">
    <property type="entry name" value="Amidase signature (AS) enzymes"/>
    <property type="match status" value="1"/>
</dbReference>
<dbReference type="InterPro" id="IPR024507">
    <property type="entry name" value="AtzH-like"/>
</dbReference>
<protein>
    <submittedName>
        <fullName evidence="3">DUF3225 domain-containing protein</fullName>
    </submittedName>
</protein>
<dbReference type="Pfam" id="PF11533">
    <property type="entry name" value="AtzH-like"/>
    <property type="match status" value="1"/>
</dbReference>
<reference evidence="3 4" key="1">
    <citation type="submission" date="2019-04" db="EMBL/GenBank/DDBJ databases">
        <title>Isolation and identification of Cellulomonas shaoxiangyii sp. Nov. isolated from feces of the Tibetan antelopes (Pantholops hodgsonii) in the Qinghai-Tibet plateau of China.</title>
        <authorList>
            <person name="Tian Z."/>
        </authorList>
    </citation>
    <scope>NUCLEOTIDE SEQUENCE [LARGE SCALE GENOMIC DNA]</scope>
    <source>
        <strain evidence="3 4">Z28</strain>
    </source>
</reference>
<dbReference type="Gene3D" id="3.10.450.50">
    <property type="match status" value="1"/>
</dbReference>
<evidence type="ECO:0000313" key="3">
    <source>
        <dbReference type="EMBL" id="QCB95116.1"/>
    </source>
</evidence>
<gene>
    <name evidence="3" type="ORF">E5225_02080</name>
</gene>